<dbReference type="InterPro" id="IPR020562">
    <property type="entry name" value="PRibGlycinamide_synth_N"/>
</dbReference>
<dbReference type="EMBL" id="JAPJDO010000001">
    <property type="protein sequence ID" value="MCX2935282.1"/>
    <property type="molecule type" value="Genomic_DNA"/>
</dbReference>
<comment type="similarity">
    <text evidence="9 12">Belongs to the GARS family.</text>
</comment>
<evidence type="ECO:0000256" key="6">
    <source>
        <dbReference type="ARBA" id="ARBA00022741"/>
    </source>
</evidence>
<dbReference type="SMART" id="SM01210">
    <property type="entry name" value="GARS_C"/>
    <property type="match status" value="1"/>
</dbReference>
<keyword evidence="7 12" id="KW-0658">Purine biosynthesis</keyword>
<evidence type="ECO:0000256" key="10">
    <source>
        <dbReference type="ARBA" id="ARBA00042242"/>
    </source>
</evidence>
<evidence type="ECO:0000256" key="1">
    <source>
        <dbReference type="ARBA" id="ARBA00001936"/>
    </source>
</evidence>
<dbReference type="PROSITE" id="PS00184">
    <property type="entry name" value="GARS"/>
    <property type="match status" value="1"/>
</dbReference>
<dbReference type="InterPro" id="IPR037123">
    <property type="entry name" value="PRibGlycinamide_synth_C_sf"/>
</dbReference>
<dbReference type="InterPro" id="IPR016185">
    <property type="entry name" value="PreATP-grasp_dom_sf"/>
</dbReference>
<dbReference type="InterPro" id="IPR011054">
    <property type="entry name" value="Rudment_hybrid_motif"/>
</dbReference>
<keyword evidence="5 12" id="KW-0436">Ligase</keyword>
<accession>A0ABT3S717</accession>
<evidence type="ECO:0000256" key="7">
    <source>
        <dbReference type="ARBA" id="ARBA00022755"/>
    </source>
</evidence>
<dbReference type="InterPro" id="IPR011761">
    <property type="entry name" value="ATP-grasp"/>
</dbReference>
<evidence type="ECO:0000256" key="9">
    <source>
        <dbReference type="ARBA" id="ARBA00038345"/>
    </source>
</evidence>
<sequence length="423" mass="43038">MRVLVIGSGAREHALLLGLRKDPQVDFLAVAPGNAGTATVAEQHDVDVTSAEAVTDLARKLNADLVVIGPEVPLVLGVADAVRAAGIACFGPSKDAARIEGSKAFAKDVMAAAGVRTAGSETVDNPAHLDAALDRFGPAAGQPAWVVKDDGLAAGKGVVVTADRDVARAHAASLLDSGHPVLLESFLDGPEVSLFCLVDGATVVPLLPAQDFKRVGDDDAGPNTGGMGAYSPLPWLPAEVTAEIISSVVEPVAAELVRRGCPFSGLLYAGLAITASGPAVVEFNCRFGDPETQAVLALLESPLGQLLYATAAGTLADFGPLAWRDGYAVTVVVAAENYPGRPRVGDVITGSEAEGVLHAGTARRDDGTVVSSGGRVLSVVGAGDDLGAARDAAYRILASIRLPGSHFRSDIGLAAAEGRITLA</sequence>
<evidence type="ECO:0000256" key="12">
    <source>
        <dbReference type="HAMAP-Rule" id="MF_00138"/>
    </source>
</evidence>
<comment type="catalytic activity">
    <reaction evidence="12">
        <text>5-phospho-beta-D-ribosylamine + glycine + ATP = N(1)-(5-phospho-beta-D-ribosyl)glycinamide + ADP + phosphate + H(+)</text>
        <dbReference type="Rhea" id="RHEA:17453"/>
        <dbReference type="ChEBI" id="CHEBI:15378"/>
        <dbReference type="ChEBI" id="CHEBI:30616"/>
        <dbReference type="ChEBI" id="CHEBI:43474"/>
        <dbReference type="ChEBI" id="CHEBI:57305"/>
        <dbReference type="ChEBI" id="CHEBI:58681"/>
        <dbReference type="ChEBI" id="CHEBI:143788"/>
        <dbReference type="ChEBI" id="CHEBI:456216"/>
        <dbReference type="EC" id="6.3.4.13"/>
    </reaction>
</comment>
<dbReference type="Pfam" id="PF02843">
    <property type="entry name" value="GARS_C"/>
    <property type="match status" value="1"/>
</dbReference>
<dbReference type="Gene3D" id="3.40.50.20">
    <property type="match status" value="1"/>
</dbReference>
<name>A0ABT3S717_9MYCO</name>
<evidence type="ECO:0000256" key="8">
    <source>
        <dbReference type="ARBA" id="ARBA00022840"/>
    </source>
</evidence>
<dbReference type="SMART" id="SM01209">
    <property type="entry name" value="GARS_A"/>
    <property type="match status" value="1"/>
</dbReference>
<dbReference type="SUPFAM" id="SSF51246">
    <property type="entry name" value="Rudiment single hybrid motif"/>
    <property type="match status" value="1"/>
</dbReference>
<protein>
    <recommendedName>
        <fullName evidence="4 12">Phosphoribosylamine--glycine ligase</fullName>
        <ecNumber evidence="4 12">6.3.4.13</ecNumber>
    </recommendedName>
    <alternativeName>
        <fullName evidence="12">GARS</fullName>
    </alternativeName>
    <alternativeName>
        <fullName evidence="10 12">Glycinamide ribonucleotide synthetase</fullName>
    </alternativeName>
    <alternativeName>
        <fullName evidence="11 12">Phosphoribosylglycinamide synthetase</fullName>
    </alternativeName>
</protein>
<comment type="pathway">
    <text evidence="3 12">Purine metabolism; IMP biosynthesis via de novo pathway; N(1)-(5-phospho-D-ribosyl)glycinamide from 5-phospho-alpha-D-ribose 1-diphosphate: step 2/2.</text>
</comment>
<dbReference type="Gene3D" id="3.30.470.20">
    <property type="entry name" value="ATP-grasp fold, B domain"/>
    <property type="match status" value="1"/>
</dbReference>
<evidence type="ECO:0000256" key="5">
    <source>
        <dbReference type="ARBA" id="ARBA00022598"/>
    </source>
</evidence>
<evidence type="ECO:0000313" key="15">
    <source>
        <dbReference type="EMBL" id="MCX2935282.1"/>
    </source>
</evidence>
<proteinExistence type="inferred from homology"/>
<dbReference type="InterPro" id="IPR020559">
    <property type="entry name" value="PRibGlycinamide_synth_CS"/>
</dbReference>
<dbReference type="GO" id="GO:0004637">
    <property type="term" value="F:phosphoribosylamine-glycine ligase activity"/>
    <property type="evidence" value="ECO:0007669"/>
    <property type="project" value="UniProtKB-EC"/>
</dbReference>
<organism evidence="15 16">
    <name type="scientific">Mycobacterium pinniadriaticum</name>
    <dbReference type="NCBI Taxonomy" id="2994102"/>
    <lineage>
        <taxon>Bacteria</taxon>
        <taxon>Bacillati</taxon>
        <taxon>Actinomycetota</taxon>
        <taxon>Actinomycetes</taxon>
        <taxon>Mycobacteriales</taxon>
        <taxon>Mycobacteriaceae</taxon>
        <taxon>Mycobacterium</taxon>
    </lineage>
</organism>
<dbReference type="Proteomes" id="UP001300745">
    <property type="component" value="Unassembled WGS sequence"/>
</dbReference>
<dbReference type="Gene3D" id="3.90.600.10">
    <property type="entry name" value="Phosphoribosylglycinamide synthetase, C-terminal domain"/>
    <property type="match status" value="1"/>
</dbReference>
<dbReference type="SUPFAM" id="SSF56059">
    <property type="entry name" value="Glutathione synthetase ATP-binding domain-like"/>
    <property type="match status" value="1"/>
</dbReference>
<evidence type="ECO:0000256" key="13">
    <source>
        <dbReference type="PROSITE-ProRule" id="PRU00409"/>
    </source>
</evidence>
<dbReference type="HAMAP" id="MF_00138">
    <property type="entry name" value="GARS"/>
    <property type="match status" value="1"/>
</dbReference>
<dbReference type="NCBIfam" id="TIGR00877">
    <property type="entry name" value="purD"/>
    <property type="match status" value="1"/>
</dbReference>
<dbReference type="PROSITE" id="PS50975">
    <property type="entry name" value="ATP_GRASP"/>
    <property type="match status" value="1"/>
</dbReference>
<dbReference type="Pfam" id="PF01071">
    <property type="entry name" value="GARS_A"/>
    <property type="match status" value="1"/>
</dbReference>
<dbReference type="InterPro" id="IPR020560">
    <property type="entry name" value="PRibGlycinamide_synth_C-dom"/>
</dbReference>
<comment type="caution">
    <text evidence="15">The sequence shown here is derived from an EMBL/GenBank/DDBJ whole genome shotgun (WGS) entry which is preliminary data.</text>
</comment>
<keyword evidence="6 13" id="KW-0547">Nucleotide-binding</keyword>
<dbReference type="EC" id="6.3.4.13" evidence="4 12"/>
<dbReference type="Gene3D" id="3.30.1490.20">
    <property type="entry name" value="ATP-grasp fold, A domain"/>
    <property type="match status" value="1"/>
</dbReference>
<evidence type="ECO:0000256" key="2">
    <source>
        <dbReference type="ARBA" id="ARBA00001946"/>
    </source>
</evidence>
<evidence type="ECO:0000313" key="16">
    <source>
        <dbReference type="Proteomes" id="UP001300745"/>
    </source>
</evidence>
<feature type="domain" description="ATP-grasp" evidence="14">
    <location>
        <begin position="107"/>
        <end position="312"/>
    </location>
</feature>
<dbReference type="RefSeq" id="WP_265994642.1">
    <property type="nucleotide sequence ID" value="NZ_JAPJDN010000001.1"/>
</dbReference>
<comment type="cofactor">
    <cofactor evidence="1">
        <name>Mn(2+)</name>
        <dbReference type="ChEBI" id="CHEBI:29035"/>
    </cofactor>
</comment>
<evidence type="ECO:0000259" key="14">
    <source>
        <dbReference type="PROSITE" id="PS50975"/>
    </source>
</evidence>
<dbReference type="Pfam" id="PF02844">
    <property type="entry name" value="GARS_N"/>
    <property type="match status" value="1"/>
</dbReference>
<gene>
    <name evidence="12 15" type="primary">purD</name>
    <name evidence="15" type="ORF">ORI27_01075</name>
</gene>
<comment type="cofactor">
    <cofactor evidence="2">
        <name>Mg(2+)</name>
        <dbReference type="ChEBI" id="CHEBI:18420"/>
    </cofactor>
</comment>
<dbReference type="PANTHER" id="PTHR43472">
    <property type="entry name" value="PHOSPHORIBOSYLAMINE--GLYCINE LIGASE"/>
    <property type="match status" value="1"/>
</dbReference>
<dbReference type="PANTHER" id="PTHR43472:SF1">
    <property type="entry name" value="PHOSPHORIBOSYLAMINE--GLYCINE LIGASE, CHLOROPLASTIC"/>
    <property type="match status" value="1"/>
</dbReference>
<dbReference type="InterPro" id="IPR000115">
    <property type="entry name" value="PRibGlycinamide_synth"/>
</dbReference>
<dbReference type="InterPro" id="IPR013815">
    <property type="entry name" value="ATP_grasp_subdomain_1"/>
</dbReference>
<evidence type="ECO:0000256" key="3">
    <source>
        <dbReference type="ARBA" id="ARBA00005174"/>
    </source>
</evidence>
<evidence type="ECO:0000256" key="11">
    <source>
        <dbReference type="ARBA" id="ARBA00042864"/>
    </source>
</evidence>
<dbReference type="SUPFAM" id="SSF52440">
    <property type="entry name" value="PreATP-grasp domain"/>
    <property type="match status" value="1"/>
</dbReference>
<dbReference type="InterPro" id="IPR020561">
    <property type="entry name" value="PRibGlycinamid_synth_ATP-grasp"/>
</dbReference>
<keyword evidence="8 13" id="KW-0067">ATP-binding</keyword>
<evidence type="ECO:0000256" key="4">
    <source>
        <dbReference type="ARBA" id="ARBA00013255"/>
    </source>
</evidence>
<keyword evidence="16" id="KW-1185">Reference proteome</keyword>
<reference evidence="15 16" key="1">
    <citation type="submission" date="2022-11" db="EMBL/GenBank/DDBJ databases">
        <title>Mycobacterium sp. nov.</title>
        <authorList>
            <person name="Papic B."/>
            <person name="Spicic S."/>
            <person name="Duvnjak S."/>
        </authorList>
    </citation>
    <scope>NUCLEOTIDE SEQUENCE [LARGE SCALE GENOMIC DNA]</scope>
    <source>
        <strain evidence="15 16">CVI_P4</strain>
    </source>
</reference>